<dbReference type="Gene3D" id="3.40.50.1820">
    <property type="entry name" value="alpha/beta hydrolase"/>
    <property type="match status" value="1"/>
</dbReference>
<accession>A0A077PZJ8</accession>
<dbReference type="AlphaFoldDB" id="A0A077PZJ8"/>
<dbReference type="RefSeq" id="WP_230580448.1">
    <property type="nucleotide sequence ID" value="NZ_CAWLXS010000043.1"/>
</dbReference>
<dbReference type="PANTHER" id="PTHR31497:SF0">
    <property type="entry name" value="AUTOCRINE PROLIFERATION REPRESSOR PROTEIN A"/>
    <property type="match status" value="1"/>
</dbReference>
<sequence>MKLSKLFITLFFFSAEGSALINTENAICQEEDMVDFSHVIPCYRAKLAALPVKYSLQGKKSLPSIELLKYEMTSQRWSPGNLVSPDSWQHDVDMYIPDNPKSQHALVVVNNGTNYDDDIKKTSQPTNFSEKSLAEIARSTNTIVISVSNIPNQYITYENNKPLKEDDSVARSWALFMDGPEQRKLIPLHIPMAVTVSQAMRVAKQELKEWNINKFIVTGASKRGWTAWLSSISDPDVDAIVPFVMDLLSTDLALENMYRTYGGNWPITFSPYYQQGIDKLIKTPNFLKLMKVEDPLRYLDSDYQSRLTIPKYIINASGDDFYAPDNSRFYYDKLPGEKSLRVAPNSDHYGIQGVVEQSLISFINRFQNKTALPKLMATVHENKTERTLTVNFSEKPVKVTHWTAINPAARDFRYVCGIRYTSSSLEISTGESVKIPLSYKAPGWEATYIEATFHDGYVATTQVYITPDEKYPVVAPPSNGIACQTLPGRGLGESKP</sequence>
<dbReference type="PANTHER" id="PTHR31497">
    <property type="entry name" value="AUTOCRINE PROLIFERATION REPRESSOR PROTEIN A"/>
    <property type="match status" value="1"/>
</dbReference>
<dbReference type="Pfam" id="PF10142">
    <property type="entry name" value="PhoPQ_related"/>
    <property type="match status" value="1"/>
</dbReference>
<evidence type="ECO:0000313" key="1">
    <source>
        <dbReference type="EMBL" id="CDH26092.1"/>
    </source>
</evidence>
<name>A0A077PZJ8_XENBV</name>
<dbReference type="InterPro" id="IPR029058">
    <property type="entry name" value="AB_hydrolase_fold"/>
</dbReference>
<dbReference type="InterPro" id="IPR009199">
    <property type="entry name" value="PhoPQ-act_pathogen-rel_PqaA"/>
</dbReference>
<proteinExistence type="predicted"/>
<dbReference type="Proteomes" id="UP000028493">
    <property type="component" value="Unassembled WGS sequence"/>
</dbReference>
<gene>
    <name evidence="1" type="primary">pqaA</name>
    <name evidence="1" type="ORF">XBKB1_440034</name>
</gene>
<organism evidence="1">
    <name type="scientific">Xenorhabdus bovienii str. kraussei Becker Underwood</name>
    <dbReference type="NCBI Taxonomy" id="1398204"/>
    <lineage>
        <taxon>Bacteria</taxon>
        <taxon>Pseudomonadati</taxon>
        <taxon>Pseudomonadota</taxon>
        <taxon>Gammaproteobacteria</taxon>
        <taxon>Enterobacterales</taxon>
        <taxon>Morganellaceae</taxon>
        <taxon>Xenorhabdus</taxon>
    </lineage>
</organism>
<reference evidence="1" key="1">
    <citation type="submission" date="2013-07" db="EMBL/GenBank/DDBJ databases">
        <title>Sub-species coevolution in mutualistic symbiosis.</title>
        <authorList>
            <person name="Murfin K."/>
            <person name="Klassen J."/>
            <person name="Lee M."/>
            <person name="Forst S."/>
            <person name="Stock P."/>
            <person name="Goodrich-Blair H."/>
        </authorList>
    </citation>
    <scope>NUCLEOTIDE SEQUENCE [LARGE SCALE GENOMIC DNA]</scope>
    <source>
        <strain evidence="1">Kraussei Becker Underwood</strain>
    </source>
</reference>
<comment type="caution">
    <text evidence="1">The sequence shown here is derived from an EMBL/GenBank/DDBJ whole genome shotgun (WGS) entry which is preliminary data.</text>
</comment>
<protein>
    <submittedName>
        <fullName evidence="1">PqaA protein</fullName>
    </submittedName>
</protein>
<dbReference type="EMBL" id="CBSZ010000378">
    <property type="protein sequence ID" value="CDH26092.1"/>
    <property type="molecule type" value="Genomic_DNA"/>
</dbReference>
<dbReference type="PIRSF" id="PIRSF014728">
    <property type="entry name" value="PqaA"/>
    <property type="match status" value="1"/>
</dbReference>
<dbReference type="SUPFAM" id="SSF53474">
    <property type="entry name" value="alpha/beta-Hydrolases"/>
    <property type="match status" value="1"/>
</dbReference>
<dbReference type="HOGENOM" id="CLU_036488_0_0_6"/>